<reference evidence="2 4" key="1">
    <citation type="submission" date="2015-09" db="EMBL/GenBank/DDBJ databases">
        <authorList>
            <consortium name="Pathogen Informatics"/>
        </authorList>
    </citation>
    <scope>NUCLEOTIDE SEQUENCE [LARGE SCALE GENOMIC DNA]</scope>
    <source>
        <strain evidence="2 4">2789STDY5834841</strain>
    </source>
</reference>
<keyword evidence="2" id="KW-0808">Transferase</keyword>
<dbReference type="PANTHER" id="PTHR18964:SF149">
    <property type="entry name" value="BIFUNCTIONAL UDP-N-ACETYLGLUCOSAMINE 2-EPIMERASE_N-ACETYLMANNOSAMINE KINASE"/>
    <property type="match status" value="1"/>
</dbReference>
<protein>
    <submittedName>
        <fullName evidence="2">Glucokinase</fullName>
        <ecNumber evidence="2">2.7.1.2</ecNumber>
    </submittedName>
    <submittedName>
        <fullName evidence="3">ROK family protein</fullName>
    </submittedName>
</protein>
<comment type="similarity">
    <text evidence="1">Belongs to the ROK (NagC/XylR) family.</text>
</comment>
<dbReference type="RefSeq" id="WP_004847246.1">
    <property type="nucleotide sequence ID" value="NZ_CATVPX010000068.1"/>
</dbReference>
<proteinExistence type="inferred from homology"/>
<dbReference type="GO" id="GO:0004340">
    <property type="term" value="F:glucokinase activity"/>
    <property type="evidence" value="ECO:0007669"/>
    <property type="project" value="UniProtKB-EC"/>
</dbReference>
<evidence type="ECO:0000313" key="4">
    <source>
        <dbReference type="Proteomes" id="UP000095787"/>
    </source>
</evidence>
<dbReference type="EMBL" id="CYZO01000036">
    <property type="protein sequence ID" value="CUO35592.1"/>
    <property type="molecule type" value="Genomic_DNA"/>
</dbReference>
<dbReference type="InterPro" id="IPR000600">
    <property type="entry name" value="ROK"/>
</dbReference>
<accession>A0A174ECI9</accession>
<dbReference type="Pfam" id="PF00480">
    <property type="entry name" value="ROK"/>
    <property type="match status" value="1"/>
</dbReference>
<evidence type="ECO:0000313" key="3">
    <source>
        <dbReference type="EMBL" id="RYS76506.1"/>
    </source>
</evidence>
<dbReference type="Proteomes" id="UP000292665">
    <property type="component" value="Unassembled WGS sequence"/>
</dbReference>
<dbReference type="PANTHER" id="PTHR18964">
    <property type="entry name" value="ROK (REPRESSOR, ORF, KINASE) FAMILY"/>
    <property type="match status" value="1"/>
</dbReference>
<name>A0A174ECI9_9FIRM</name>
<dbReference type="EC" id="2.7.1.2" evidence="2"/>
<evidence type="ECO:0000256" key="1">
    <source>
        <dbReference type="ARBA" id="ARBA00006479"/>
    </source>
</evidence>
<reference evidence="3 5" key="2">
    <citation type="journal article" date="2019" name="Science, e1252229">
        <title>Invertible promoters mediate bacterial phase variation, antibiotic resistance, and host adaptation in the gut.</title>
        <authorList>
            <person name="Jiang X."/>
            <person name="Hall A.B."/>
            <person name="Arthur T.D."/>
            <person name="Plichta D.R."/>
            <person name="Covington C.T."/>
            <person name="Poyet M."/>
            <person name="Crothers J."/>
            <person name="Moses P.L."/>
            <person name="Tolonen A.C."/>
            <person name="Vlamakis H."/>
            <person name="Alm E.J."/>
            <person name="Xavier R.J."/>
        </authorList>
    </citation>
    <scope>NUCLEOTIDE SEQUENCE [LARGE SCALE GENOMIC DNA]</scope>
    <source>
        <strain evidence="3">Aa_0143</strain>
        <strain evidence="5">aa_0143</strain>
    </source>
</reference>
<evidence type="ECO:0000313" key="5">
    <source>
        <dbReference type="Proteomes" id="UP000292665"/>
    </source>
</evidence>
<gene>
    <name evidence="2" type="primary">glcK_3</name>
    <name evidence="3" type="ORF">EAI93_13175</name>
    <name evidence="2" type="ORF">ERS852456_02328</name>
</gene>
<dbReference type="SUPFAM" id="SSF53067">
    <property type="entry name" value="Actin-like ATPase domain"/>
    <property type="match status" value="1"/>
</dbReference>
<evidence type="ECO:0000313" key="2">
    <source>
        <dbReference type="EMBL" id="CUO35592.1"/>
    </source>
</evidence>
<dbReference type="Gene3D" id="3.30.420.40">
    <property type="match status" value="2"/>
</dbReference>
<sequence length="299" mass="32181">MRNFIGVDLGGTNIRAAIVSEDGTIKCMKKSESHPERGAEAVMETMISLIESLDGYEECEGIGMGIPGPIDTINGKIIVSTNLPKLIGFPIAEYIENHFHKPTYMDNDVKVAALGEAVQGAGKDYPIVYYVTISTGVGGALVIDQKVIGGQNGHAGEIGNICIDRNREKYNILNVGAVENEASGTAVTRKGKAVFGDKINHAGDVFDLARSGDEQALKIVDDMAYDLAMMFCAIGHIIDPHVFVVGGGVMKGKDVFFEKMESYYRSMIHVGMQPVVFKEALLDEPGIIGAAMLPMTHLK</sequence>
<organism evidence="2 4">
    <name type="scientific">[Ruminococcus] torques</name>
    <dbReference type="NCBI Taxonomy" id="33039"/>
    <lineage>
        <taxon>Bacteria</taxon>
        <taxon>Bacillati</taxon>
        <taxon>Bacillota</taxon>
        <taxon>Clostridia</taxon>
        <taxon>Lachnospirales</taxon>
        <taxon>Lachnospiraceae</taxon>
        <taxon>Mediterraneibacter</taxon>
    </lineage>
</organism>
<dbReference type="Proteomes" id="UP000095787">
    <property type="component" value="Unassembled WGS sequence"/>
</dbReference>
<dbReference type="EMBL" id="RCYR01000045">
    <property type="protein sequence ID" value="RYS76506.1"/>
    <property type="molecule type" value="Genomic_DNA"/>
</dbReference>
<keyword evidence="2" id="KW-0418">Kinase</keyword>
<dbReference type="AlphaFoldDB" id="A0A174ECI9"/>
<dbReference type="GeneID" id="97330499"/>
<dbReference type="InterPro" id="IPR043129">
    <property type="entry name" value="ATPase_NBD"/>
</dbReference>